<feature type="chain" id="PRO_5038561253" description="PBP domain-containing protein" evidence="6">
    <location>
        <begin position="40"/>
        <end position="575"/>
    </location>
</feature>
<evidence type="ECO:0000256" key="5">
    <source>
        <dbReference type="SAM" id="Phobius"/>
    </source>
</evidence>
<dbReference type="AlphaFoldDB" id="A0A917MMB7"/>
<name>A0A917MMB7_9MICO</name>
<dbReference type="GO" id="GO:0043190">
    <property type="term" value="C:ATP-binding cassette (ABC) transporter complex"/>
    <property type="evidence" value="ECO:0007669"/>
    <property type="project" value="InterPro"/>
</dbReference>
<keyword evidence="6" id="KW-0732">Signal</keyword>
<keyword evidence="5" id="KW-0812">Transmembrane</keyword>
<comment type="caution">
    <text evidence="8">The sequence shown here is derived from an EMBL/GenBank/DDBJ whole genome shotgun (WGS) entry which is preliminary data.</text>
</comment>
<dbReference type="PANTHER" id="PTHR42996">
    <property type="entry name" value="PHOSPHATE-BINDING PROTEIN PSTS"/>
    <property type="match status" value="1"/>
</dbReference>
<sequence>MTRKAIRARRWRAIAGALAMASLALGTLVAPGAASSAQAGAPSYTRINGSGSTWSENAMTQWRRNVQSNYGMTVDFSGNGSSSGRKDFIGGGMDFAVSEIPFQTVPELPGAEAERPTRPYAYMPIVAGGTAFMYHLRVGGKLVTNLRLSGENITKIFTGVITRWNDPALQADNPGIALPDREIIPVVRSDGSGTSAQFTLWMSKQYPQLWNDFCVRAGRLSAGQSCGMTSQYPIYGNAKAQGRSDGVSGYVRQNHGEGAITYVEYSYAVKAGFPVAKVLNSAGYYVEPTASAVAVALLQARINEDPGSPDYLTQILDGVYGNGDPRSYPLSSYSYMIVPTTVSGTFSEAKGQTLGAFTRYVLCEGQQQADDLGYSPLPMNLVMAGSKQIERIPGAGEVGINIDRCNNPTFRPGDSPSNNRLAAEAPMPPNCDRQGPQQCTVGTGGAGGGPGRGAAGPGGGAGGSGDGAGGGENTAGGGGGAGGAGQAGAGGSGGGAAGGGAVQYDPDGNPITADGALGADGVPLAVGNAQRFDPAGAPMLQGVLLAGIVGLIVLAAVAPPLVMRRSHRLRGGSQS</sequence>
<dbReference type="Proteomes" id="UP000657592">
    <property type="component" value="Unassembled WGS sequence"/>
</dbReference>
<dbReference type="RefSeq" id="WP_229663251.1">
    <property type="nucleotide sequence ID" value="NZ_BMJY01000012.1"/>
</dbReference>
<keyword evidence="2" id="KW-0813">Transport</keyword>
<dbReference type="GO" id="GO:0042301">
    <property type="term" value="F:phosphate ion binding"/>
    <property type="evidence" value="ECO:0007669"/>
    <property type="project" value="InterPro"/>
</dbReference>
<accession>A0A917MMB7</accession>
<protein>
    <recommendedName>
        <fullName evidence="7">PBP domain-containing protein</fullName>
    </recommendedName>
</protein>
<dbReference type="PANTHER" id="PTHR42996:SF1">
    <property type="entry name" value="PHOSPHATE-BINDING PROTEIN PSTS"/>
    <property type="match status" value="1"/>
</dbReference>
<evidence type="ECO:0000256" key="4">
    <source>
        <dbReference type="SAM" id="MobiDB-lite"/>
    </source>
</evidence>
<evidence type="ECO:0000313" key="9">
    <source>
        <dbReference type="Proteomes" id="UP000657592"/>
    </source>
</evidence>
<proteinExistence type="inferred from homology"/>
<reference evidence="8" key="1">
    <citation type="journal article" date="2014" name="Int. J. Syst. Evol. Microbiol.">
        <title>Complete genome sequence of Corynebacterium casei LMG S-19264T (=DSM 44701T), isolated from a smear-ripened cheese.</title>
        <authorList>
            <consortium name="US DOE Joint Genome Institute (JGI-PGF)"/>
            <person name="Walter F."/>
            <person name="Albersmeier A."/>
            <person name="Kalinowski J."/>
            <person name="Ruckert C."/>
        </authorList>
    </citation>
    <scope>NUCLEOTIDE SEQUENCE</scope>
    <source>
        <strain evidence="8">CGMCC 1.15794</strain>
    </source>
</reference>
<dbReference type="EMBL" id="BMJY01000012">
    <property type="protein sequence ID" value="GGH47823.1"/>
    <property type="molecule type" value="Genomic_DNA"/>
</dbReference>
<dbReference type="SUPFAM" id="SSF53850">
    <property type="entry name" value="Periplasmic binding protein-like II"/>
    <property type="match status" value="1"/>
</dbReference>
<dbReference type="NCBIfam" id="TIGR00975">
    <property type="entry name" value="3a0107s03"/>
    <property type="match status" value="1"/>
</dbReference>
<evidence type="ECO:0000256" key="1">
    <source>
        <dbReference type="ARBA" id="ARBA00008725"/>
    </source>
</evidence>
<feature type="domain" description="PBP" evidence="7">
    <location>
        <begin position="37"/>
        <end position="363"/>
    </location>
</feature>
<keyword evidence="5" id="KW-0472">Membrane</keyword>
<feature type="compositionally biased region" description="Gly residues" evidence="4">
    <location>
        <begin position="442"/>
        <end position="496"/>
    </location>
</feature>
<gene>
    <name evidence="8" type="ORF">GCM10010921_24840</name>
</gene>
<feature type="region of interest" description="Disordered" evidence="4">
    <location>
        <begin position="405"/>
        <end position="496"/>
    </location>
</feature>
<reference evidence="8" key="2">
    <citation type="submission" date="2020-09" db="EMBL/GenBank/DDBJ databases">
        <authorList>
            <person name="Sun Q."/>
            <person name="Zhou Y."/>
        </authorList>
    </citation>
    <scope>NUCLEOTIDE SEQUENCE</scope>
    <source>
        <strain evidence="8">CGMCC 1.15794</strain>
    </source>
</reference>
<keyword evidence="9" id="KW-1185">Reference proteome</keyword>
<evidence type="ECO:0000313" key="8">
    <source>
        <dbReference type="EMBL" id="GGH47823.1"/>
    </source>
</evidence>
<dbReference type="InterPro" id="IPR050962">
    <property type="entry name" value="Phosphate-bind_PstS"/>
</dbReference>
<evidence type="ECO:0000256" key="6">
    <source>
        <dbReference type="SAM" id="SignalP"/>
    </source>
</evidence>
<evidence type="ECO:0000256" key="2">
    <source>
        <dbReference type="ARBA" id="ARBA00022448"/>
    </source>
</evidence>
<dbReference type="InterPro" id="IPR024370">
    <property type="entry name" value="PBP_domain"/>
</dbReference>
<keyword evidence="3" id="KW-0592">Phosphate transport</keyword>
<dbReference type="InterPro" id="IPR005673">
    <property type="entry name" value="ABC_phos-bd_PstS"/>
</dbReference>
<dbReference type="GO" id="GO:0035435">
    <property type="term" value="P:phosphate ion transmembrane transport"/>
    <property type="evidence" value="ECO:0007669"/>
    <property type="project" value="InterPro"/>
</dbReference>
<comment type="similarity">
    <text evidence="1">Belongs to the PstS family.</text>
</comment>
<dbReference type="Pfam" id="PF12849">
    <property type="entry name" value="PBP_like_2"/>
    <property type="match status" value="1"/>
</dbReference>
<evidence type="ECO:0000259" key="7">
    <source>
        <dbReference type="Pfam" id="PF12849"/>
    </source>
</evidence>
<dbReference type="CDD" id="cd13565">
    <property type="entry name" value="PBP2_PstS"/>
    <property type="match status" value="1"/>
</dbReference>
<feature type="signal peptide" evidence="6">
    <location>
        <begin position="1"/>
        <end position="39"/>
    </location>
</feature>
<evidence type="ECO:0000256" key="3">
    <source>
        <dbReference type="ARBA" id="ARBA00022592"/>
    </source>
</evidence>
<organism evidence="8 9">
    <name type="scientific">Microbacterium album</name>
    <dbReference type="NCBI Taxonomy" id="2053191"/>
    <lineage>
        <taxon>Bacteria</taxon>
        <taxon>Bacillati</taxon>
        <taxon>Actinomycetota</taxon>
        <taxon>Actinomycetes</taxon>
        <taxon>Micrococcales</taxon>
        <taxon>Microbacteriaceae</taxon>
        <taxon>Microbacterium</taxon>
    </lineage>
</organism>
<keyword evidence="5" id="KW-1133">Transmembrane helix</keyword>
<feature type="transmembrane region" description="Helical" evidence="5">
    <location>
        <begin position="539"/>
        <end position="562"/>
    </location>
</feature>
<feature type="compositionally biased region" description="Polar residues" evidence="4">
    <location>
        <begin position="405"/>
        <end position="420"/>
    </location>
</feature>
<dbReference type="Gene3D" id="3.40.190.10">
    <property type="entry name" value="Periplasmic binding protein-like II"/>
    <property type="match status" value="2"/>
</dbReference>